<sequence length="277" mass="30212">MPELPEVESARLVLERHALGRTIADVDDSDTYVCRPHLPGEMRAALVGRRLTEANRRGKSMWCETSGLHDAEAGPTLGIHLGMSGKIVFVDRGGEEIDGGDYWQRGRARGDHRFTRFALRFTDGTAVMLVDPRRLGRVRLDPPVERLGPDALDITLPQFRAAMARGSAPVKARLLDQEALAGVGNLLADEALWRAKLNPNRPVDELTRAEVDRLRRSLRAALDQAVAGGGVHTLSVIPARHADGSCPRCGARMVRGTVGGRTTWWCSREQPGAALPA</sequence>
<dbReference type="RefSeq" id="WP_345136051.1">
    <property type="nucleotide sequence ID" value="NZ_BAABAT010000034.1"/>
</dbReference>
<keyword evidence="12" id="KW-1185">Reference proteome</keyword>
<dbReference type="SMART" id="SM00898">
    <property type="entry name" value="Fapy_DNA_glyco"/>
    <property type="match status" value="1"/>
</dbReference>
<evidence type="ECO:0000256" key="4">
    <source>
        <dbReference type="ARBA" id="ARBA00022801"/>
    </source>
</evidence>
<evidence type="ECO:0000256" key="5">
    <source>
        <dbReference type="ARBA" id="ARBA00023125"/>
    </source>
</evidence>
<keyword evidence="3" id="KW-0227">DNA damage</keyword>
<evidence type="ECO:0000256" key="2">
    <source>
        <dbReference type="ARBA" id="ARBA00009409"/>
    </source>
</evidence>
<dbReference type="SMART" id="SM01232">
    <property type="entry name" value="H2TH"/>
    <property type="match status" value="1"/>
</dbReference>
<proteinExistence type="inferred from homology"/>
<gene>
    <name evidence="11" type="ORF">GCM10022255_082470</name>
</gene>
<keyword evidence="4" id="KW-0378">Hydrolase</keyword>
<keyword evidence="5" id="KW-0238">DNA-binding</keyword>
<comment type="similarity">
    <text evidence="2">Belongs to the FPG family.</text>
</comment>
<keyword evidence="9" id="KW-0326">Glycosidase</keyword>
<dbReference type="PANTHER" id="PTHR22993">
    <property type="entry name" value="FORMAMIDOPYRIMIDINE-DNA GLYCOSYLASE"/>
    <property type="match status" value="1"/>
</dbReference>
<keyword evidence="8" id="KW-0511">Multifunctional enzyme</keyword>
<dbReference type="InterPro" id="IPR012319">
    <property type="entry name" value="FPG_cat"/>
</dbReference>
<organism evidence="11 12">
    <name type="scientific">Dactylosporangium darangshiense</name>
    <dbReference type="NCBI Taxonomy" id="579108"/>
    <lineage>
        <taxon>Bacteria</taxon>
        <taxon>Bacillati</taxon>
        <taxon>Actinomycetota</taxon>
        <taxon>Actinomycetes</taxon>
        <taxon>Micromonosporales</taxon>
        <taxon>Micromonosporaceae</taxon>
        <taxon>Dactylosporangium</taxon>
    </lineage>
</organism>
<dbReference type="InterPro" id="IPR015886">
    <property type="entry name" value="H2TH_FPG"/>
</dbReference>
<evidence type="ECO:0000259" key="10">
    <source>
        <dbReference type="PROSITE" id="PS51068"/>
    </source>
</evidence>
<evidence type="ECO:0000256" key="3">
    <source>
        <dbReference type="ARBA" id="ARBA00022763"/>
    </source>
</evidence>
<reference evidence="12" key="1">
    <citation type="journal article" date="2019" name="Int. J. Syst. Evol. Microbiol.">
        <title>The Global Catalogue of Microorganisms (GCM) 10K type strain sequencing project: providing services to taxonomists for standard genome sequencing and annotation.</title>
        <authorList>
            <consortium name="The Broad Institute Genomics Platform"/>
            <consortium name="The Broad Institute Genome Sequencing Center for Infectious Disease"/>
            <person name="Wu L."/>
            <person name="Ma J."/>
        </authorList>
    </citation>
    <scope>NUCLEOTIDE SEQUENCE [LARGE SCALE GENOMIC DNA]</scope>
    <source>
        <strain evidence="12">JCM 17441</strain>
    </source>
</reference>
<keyword evidence="7" id="KW-0456">Lyase</keyword>
<evidence type="ECO:0000313" key="11">
    <source>
        <dbReference type="EMBL" id="GAA4259107.1"/>
    </source>
</evidence>
<dbReference type="SUPFAM" id="SSF57716">
    <property type="entry name" value="Glucocorticoid receptor-like (DNA-binding domain)"/>
    <property type="match status" value="1"/>
</dbReference>
<dbReference type="Gene3D" id="1.10.8.50">
    <property type="match status" value="1"/>
</dbReference>
<dbReference type="SUPFAM" id="SSF81624">
    <property type="entry name" value="N-terminal domain of MutM-like DNA repair proteins"/>
    <property type="match status" value="1"/>
</dbReference>
<comment type="caution">
    <text evidence="11">The sequence shown here is derived from an EMBL/GenBank/DDBJ whole genome shotgun (WGS) entry which is preliminary data.</text>
</comment>
<dbReference type="PROSITE" id="PS51068">
    <property type="entry name" value="FPG_CAT"/>
    <property type="match status" value="1"/>
</dbReference>
<dbReference type="SUPFAM" id="SSF46946">
    <property type="entry name" value="S13-like H2TH domain"/>
    <property type="match status" value="1"/>
</dbReference>
<feature type="domain" description="Formamidopyrimidine-DNA glycosylase catalytic" evidence="10">
    <location>
        <begin position="2"/>
        <end position="136"/>
    </location>
</feature>
<evidence type="ECO:0000256" key="9">
    <source>
        <dbReference type="ARBA" id="ARBA00023295"/>
    </source>
</evidence>
<dbReference type="Proteomes" id="UP001500620">
    <property type="component" value="Unassembled WGS sequence"/>
</dbReference>
<dbReference type="EMBL" id="BAABAT010000034">
    <property type="protein sequence ID" value="GAA4259107.1"/>
    <property type="molecule type" value="Genomic_DNA"/>
</dbReference>
<dbReference type="Pfam" id="PF06831">
    <property type="entry name" value="H2TH"/>
    <property type="match status" value="1"/>
</dbReference>
<comment type="catalytic activity">
    <reaction evidence="1">
        <text>Hydrolysis of DNA containing ring-opened 7-methylguanine residues, releasing 2,6-diamino-4-hydroxy-5-(N-methyl)formamidopyrimidine.</text>
        <dbReference type="EC" id="3.2.2.23"/>
    </reaction>
</comment>
<evidence type="ECO:0000313" key="12">
    <source>
        <dbReference type="Proteomes" id="UP001500620"/>
    </source>
</evidence>
<evidence type="ECO:0000256" key="6">
    <source>
        <dbReference type="ARBA" id="ARBA00023204"/>
    </source>
</evidence>
<evidence type="ECO:0000256" key="7">
    <source>
        <dbReference type="ARBA" id="ARBA00023239"/>
    </source>
</evidence>
<protein>
    <submittedName>
        <fullName evidence="11">Formamidopyrimidine-DNA glycosylase</fullName>
    </submittedName>
</protein>
<dbReference type="InterPro" id="IPR035937">
    <property type="entry name" value="FPG_N"/>
</dbReference>
<evidence type="ECO:0000256" key="8">
    <source>
        <dbReference type="ARBA" id="ARBA00023268"/>
    </source>
</evidence>
<accession>A0ABP8DM49</accession>
<dbReference type="Pfam" id="PF01149">
    <property type="entry name" value="Fapy_DNA_glyco"/>
    <property type="match status" value="1"/>
</dbReference>
<dbReference type="InterPro" id="IPR010979">
    <property type="entry name" value="Ribosomal_uS13-like_H2TH"/>
</dbReference>
<keyword evidence="6" id="KW-0234">DNA repair</keyword>
<dbReference type="PANTHER" id="PTHR22993:SF9">
    <property type="entry name" value="FORMAMIDOPYRIMIDINE-DNA GLYCOSYLASE"/>
    <property type="match status" value="1"/>
</dbReference>
<dbReference type="Gene3D" id="3.20.190.10">
    <property type="entry name" value="MutM-like, N-terminal"/>
    <property type="match status" value="1"/>
</dbReference>
<name>A0ABP8DM49_9ACTN</name>
<evidence type="ECO:0000256" key="1">
    <source>
        <dbReference type="ARBA" id="ARBA00001668"/>
    </source>
</evidence>